<dbReference type="OrthoDB" id="435460at2759"/>
<accession>U4LJP5</accession>
<protein>
    <submittedName>
        <fullName evidence="1">Similar to transcription factor Rap1 [Ajellomyces dermatitidis ATCC 18188] acc. no. EGE82813</fullName>
    </submittedName>
</protein>
<proteinExistence type="predicted"/>
<gene>
    <name evidence="1" type="ORF">PCON_12499</name>
</gene>
<dbReference type="EMBL" id="HF935728">
    <property type="protein sequence ID" value="CCX32178.1"/>
    <property type="molecule type" value="Genomic_DNA"/>
</dbReference>
<dbReference type="Proteomes" id="UP000018144">
    <property type="component" value="Unassembled WGS sequence"/>
</dbReference>
<dbReference type="AlphaFoldDB" id="U4LJP5"/>
<evidence type="ECO:0000313" key="1">
    <source>
        <dbReference type="EMBL" id="CCX32178.1"/>
    </source>
</evidence>
<organism evidence="1 2">
    <name type="scientific">Pyronema omphalodes (strain CBS 100304)</name>
    <name type="common">Pyronema confluens</name>
    <dbReference type="NCBI Taxonomy" id="1076935"/>
    <lineage>
        <taxon>Eukaryota</taxon>
        <taxon>Fungi</taxon>
        <taxon>Dikarya</taxon>
        <taxon>Ascomycota</taxon>
        <taxon>Pezizomycotina</taxon>
        <taxon>Pezizomycetes</taxon>
        <taxon>Pezizales</taxon>
        <taxon>Pyronemataceae</taxon>
        <taxon>Pyronema</taxon>
    </lineage>
</organism>
<keyword evidence="2" id="KW-1185">Reference proteome</keyword>
<reference evidence="1 2" key="1">
    <citation type="journal article" date="2013" name="PLoS Genet.">
        <title>The genome and development-dependent transcriptomes of Pyronema confluens: a window into fungal evolution.</title>
        <authorList>
            <person name="Traeger S."/>
            <person name="Altegoer F."/>
            <person name="Freitag M."/>
            <person name="Gabaldon T."/>
            <person name="Kempken F."/>
            <person name="Kumar A."/>
            <person name="Marcet-Houben M."/>
            <person name="Poggeler S."/>
            <person name="Stajich J.E."/>
            <person name="Nowrousian M."/>
        </authorList>
    </citation>
    <scope>NUCLEOTIDE SEQUENCE [LARGE SCALE GENOMIC DNA]</scope>
    <source>
        <strain evidence="2">CBS 100304</strain>
        <tissue evidence="1">Vegetative mycelium</tissue>
    </source>
</reference>
<name>U4LJP5_PYROM</name>
<evidence type="ECO:0000313" key="2">
    <source>
        <dbReference type="Proteomes" id="UP000018144"/>
    </source>
</evidence>
<sequence length="83" mass="9241">MVVITQEGNLSAPLTTGLFHDLSFWVSLTVPGRGKLIEDIKKNGGTVSQAERHATYLLVDDRKPPLPDQLHDPKRFGLLRYGN</sequence>